<feature type="transmembrane region" description="Helical" evidence="1">
    <location>
        <begin position="5"/>
        <end position="23"/>
    </location>
</feature>
<organism evidence="2 3">
    <name type="scientific">Vulcanibacillus modesticaldus</name>
    <dbReference type="NCBI Taxonomy" id="337097"/>
    <lineage>
        <taxon>Bacteria</taxon>
        <taxon>Bacillati</taxon>
        <taxon>Bacillota</taxon>
        <taxon>Bacilli</taxon>
        <taxon>Bacillales</taxon>
        <taxon>Bacillaceae</taxon>
        <taxon>Vulcanibacillus</taxon>
    </lineage>
</organism>
<keyword evidence="3" id="KW-1185">Reference proteome</keyword>
<dbReference type="EMBL" id="MIJF01000014">
    <property type="protein sequence ID" value="OEF99750.1"/>
    <property type="molecule type" value="Genomic_DNA"/>
</dbReference>
<comment type="caution">
    <text evidence="2">The sequence shown here is derived from an EMBL/GenBank/DDBJ whole genome shotgun (WGS) entry which is preliminary data.</text>
</comment>
<dbReference type="STRING" id="337097.BHF71_07620"/>
<feature type="transmembrane region" description="Helical" evidence="1">
    <location>
        <begin position="35"/>
        <end position="54"/>
    </location>
</feature>
<dbReference type="RefSeq" id="WP_069656407.1">
    <property type="nucleotide sequence ID" value="NZ_MIJF01000014.1"/>
</dbReference>
<accession>A0A1D2YVK1</accession>
<keyword evidence="1" id="KW-0812">Transmembrane</keyword>
<proteinExistence type="predicted"/>
<sequence>MKKIGVSLVIIAGLIFVFAPFYALFSNAEPVEDNIIAAFLLGIIGSIMILISVAKDRYEEYKEDKENNDYRKY</sequence>
<reference evidence="2 3" key="1">
    <citation type="submission" date="2016-09" db="EMBL/GenBank/DDBJ databases">
        <title>Draft genome sequence for the type strain of Vulcanibacillus modesticaldus BR, a strictly anaerobic, moderately thermophilic, and nitrate-reducing bacterium from deep sea-hydrothermal vents of the Mid-Atlantic Ridge.</title>
        <authorList>
            <person name="Abin C.A."/>
            <person name="Hollibaugh J.T."/>
        </authorList>
    </citation>
    <scope>NUCLEOTIDE SEQUENCE [LARGE SCALE GENOMIC DNA]</scope>
    <source>
        <strain evidence="2 3">BR</strain>
    </source>
</reference>
<evidence type="ECO:0000256" key="1">
    <source>
        <dbReference type="SAM" id="Phobius"/>
    </source>
</evidence>
<evidence type="ECO:0000313" key="3">
    <source>
        <dbReference type="Proteomes" id="UP000243739"/>
    </source>
</evidence>
<name>A0A1D2YVK1_9BACI</name>
<keyword evidence="1" id="KW-1133">Transmembrane helix</keyword>
<gene>
    <name evidence="2" type="ORF">BHF71_07620</name>
</gene>
<dbReference type="Proteomes" id="UP000243739">
    <property type="component" value="Unassembled WGS sequence"/>
</dbReference>
<keyword evidence="1" id="KW-0472">Membrane</keyword>
<evidence type="ECO:0000313" key="2">
    <source>
        <dbReference type="EMBL" id="OEF99750.1"/>
    </source>
</evidence>
<protein>
    <submittedName>
        <fullName evidence="2">Uncharacterized protein</fullName>
    </submittedName>
</protein>
<dbReference type="AlphaFoldDB" id="A0A1D2YVK1"/>